<dbReference type="AlphaFoldDB" id="U1PHQ6"/>
<accession>U1PHQ6</accession>
<protein>
    <submittedName>
        <fullName evidence="1">Uncharacterized protein</fullName>
    </submittedName>
</protein>
<organism evidence="1 2">
    <name type="scientific">Haloquadratum walsbyi J07HQW1</name>
    <dbReference type="NCBI Taxonomy" id="1238424"/>
    <lineage>
        <taxon>Archaea</taxon>
        <taxon>Methanobacteriati</taxon>
        <taxon>Methanobacteriota</taxon>
        <taxon>Stenosarchaea group</taxon>
        <taxon>Halobacteria</taxon>
        <taxon>Halobacteriales</taxon>
        <taxon>Haloferacaceae</taxon>
        <taxon>Haloquadratum</taxon>
    </lineage>
</organism>
<gene>
    <name evidence="1" type="ORF">J07HQW1_01735</name>
</gene>
<dbReference type="EMBL" id="KE356560">
    <property type="protein sequence ID" value="ERG91701.1"/>
    <property type="molecule type" value="Genomic_DNA"/>
</dbReference>
<evidence type="ECO:0000313" key="1">
    <source>
        <dbReference type="EMBL" id="ERG91701.1"/>
    </source>
</evidence>
<name>U1PHQ6_9EURY</name>
<dbReference type="HOGENOM" id="CLU_1507355_0_0_2"/>
<dbReference type="STRING" id="1238424.J07HQW1_01735"/>
<sequence length="178" mass="20308">MILFINRLQPQLSEVVSGVRTGPRETVLHSPQRAVPEVRYDLSVFHCLQSEDLALFKDLLLAEPEVVAILNPPQSQHRPVGRLWIFRRHHERHHQLDEAHPCTFEPGVIQDGSVYRLHVLSFDLAVAVVTLPTELRSVNHSLAKRDHRCIIGVYVGVDIPLRRLLLFSLVFSATYMVS</sequence>
<dbReference type="Proteomes" id="UP000030649">
    <property type="component" value="Unassembled WGS sequence"/>
</dbReference>
<reference evidence="1 2" key="1">
    <citation type="journal article" date="2013" name="PLoS ONE">
        <title>Assembly-driven community genomics of a hypersaline microbial ecosystem.</title>
        <authorList>
            <person name="Podell S."/>
            <person name="Ugalde J.A."/>
            <person name="Narasingarao P."/>
            <person name="Banfield J.F."/>
            <person name="Heidelberg K.B."/>
            <person name="Allen E.E."/>
        </authorList>
    </citation>
    <scope>NUCLEOTIDE SEQUENCE [LARGE SCALE GENOMIC DNA]</scope>
    <source>
        <strain evidence="2">J07HQW1</strain>
    </source>
</reference>
<evidence type="ECO:0000313" key="2">
    <source>
        <dbReference type="Proteomes" id="UP000030649"/>
    </source>
</evidence>
<proteinExistence type="predicted"/>